<dbReference type="PROSITE" id="PS00452">
    <property type="entry name" value="GUANYLATE_CYCLASE_1"/>
    <property type="match status" value="1"/>
</dbReference>
<dbReference type="Pfam" id="PF07701">
    <property type="entry name" value="HNOBA"/>
    <property type="match status" value="1"/>
</dbReference>
<evidence type="ECO:0000256" key="5">
    <source>
        <dbReference type="ARBA" id="ARBA00023134"/>
    </source>
</evidence>
<dbReference type="InterPro" id="IPR011644">
    <property type="entry name" value="Heme_NO-bd"/>
</dbReference>
<dbReference type="InterPro" id="IPR038158">
    <property type="entry name" value="H-NOX_domain_sf"/>
</dbReference>
<name>A0A8W8N5R8_MAGGI</name>
<dbReference type="GO" id="GO:0070482">
    <property type="term" value="P:response to oxygen levels"/>
    <property type="evidence" value="ECO:0007669"/>
    <property type="project" value="TreeGrafter"/>
</dbReference>
<keyword evidence="13" id="KW-1185">Reference proteome</keyword>
<dbReference type="GO" id="GO:0004383">
    <property type="term" value="F:guanylate cyclase activity"/>
    <property type="evidence" value="ECO:0007669"/>
    <property type="project" value="UniProtKB-EC"/>
</dbReference>
<evidence type="ECO:0000256" key="10">
    <source>
        <dbReference type="SAM" id="MobiDB-lite"/>
    </source>
</evidence>
<dbReference type="SUPFAM" id="SSF55073">
    <property type="entry name" value="Nucleotide cyclase"/>
    <property type="match status" value="1"/>
</dbReference>
<keyword evidence="6 8" id="KW-0456">Lyase</keyword>
<dbReference type="SUPFAM" id="SSF111126">
    <property type="entry name" value="Ligand-binding domain in the NO signalling and Golgi transport"/>
    <property type="match status" value="1"/>
</dbReference>
<dbReference type="InterPro" id="IPR029787">
    <property type="entry name" value="Nucleotide_cyclase"/>
</dbReference>
<dbReference type="Pfam" id="PF07700">
    <property type="entry name" value="HNOB"/>
    <property type="match status" value="1"/>
</dbReference>
<evidence type="ECO:0000256" key="8">
    <source>
        <dbReference type="RuleBase" id="RU000405"/>
    </source>
</evidence>
<sequence length="807" mass="91139">MALSDSEDDSPKHSRDGTPTTLKCPKKMYGLLLESVENYIKEKYGEDVWEKIRKMSHVETMAFSTHKRYSENIIPDIARACAIVLDLPEEEIMDSFGVSFVTFVGQYGYDKILSVLGRNMRDFLNGLDNLHEYLRFSYPKLRPPSFFCTNESTSGLTLHYRSKRKGFVHYVKGQIRQVGKLFYKVEIHIDVVSIEVHDNMTHVVFRLHFENDAYKEEMVKRQAFASNSLPLNSGVFFNLFPFHIVFTRSFEIKGIGSGISAVFPSAKGQKINALFTLTRPLIDFKWDKILEHTNNVFELKSYKSLKRPGCPFQELAKEVLKKEKEQEKVLNAVSPTDTISDDGLDGEDQEGGRSLDKESSDEDDGNHIRLKGQMMYMMEWECIIFLATPILESPDAMFKSGLYINDLSMHDSSRDLVLAGTQQSAELKLALDQEQQKSKILEESMRKLDAEMKRTDSLLYQMIPKPVADRLRRGEPAITTCQVFDNVTILFSDVVGFTSICSQISPMEVVCMLNAMYTKFDQLSERHGVYKVETIGDAYMVVSGAPEITVYHALNICNMALDMIASMVELSDPSTGGHMRIRVGIHSGTTVAGVVGIKMPRYCLFGDTVNTASRMETNGEAMKIHISETTWNHVSDHPYRVEERGSIPIKGKGNLKSYWLLGLDENDELLPKSVGGTPRKESRTTPQFDGRSLYSPISFDDLPRKRSMDASLDIIKQNERNNSLEVTSPNKRNGSLDMTSRPFRAADNQGSCSPQKDLQFNFRKNSGTVNGDQSTTMTFVPDNKNRFSGGVEKGFLGEEKSSLCQIL</sequence>
<dbReference type="GO" id="GO:0038060">
    <property type="term" value="P:nitric oxide-cGMP-mediated signaling"/>
    <property type="evidence" value="ECO:0007669"/>
    <property type="project" value="TreeGrafter"/>
</dbReference>
<dbReference type="Gene3D" id="6.10.250.780">
    <property type="match status" value="1"/>
</dbReference>
<evidence type="ECO:0000256" key="4">
    <source>
        <dbReference type="ARBA" id="ARBA00022741"/>
    </source>
</evidence>
<evidence type="ECO:0000259" key="11">
    <source>
        <dbReference type="PROSITE" id="PS50125"/>
    </source>
</evidence>
<keyword evidence="4" id="KW-0547">Nucleotide-binding</keyword>
<keyword evidence="5" id="KW-0342">GTP-binding</keyword>
<dbReference type="PROSITE" id="PS50125">
    <property type="entry name" value="GUANYLATE_CYCLASE_2"/>
    <property type="match status" value="1"/>
</dbReference>
<feature type="coiled-coil region" evidence="9">
    <location>
        <begin position="424"/>
        <end position="451"/>
    </location>
</feature>
<feature type="region of interest" description="Disordered" evidence="10">
    <location>
        <begin position="331"/>
        <end position="366"/>
    </location>
</feature>
<evidence type="ECO:0000256" key="7">
    <source>
        <dbReference type="ARBA" id="ARBA00023293"/>
    </source>
</evidence>
<dbReference type="InterPro" id="IPR011645">
    <property type="entry name" value="HNOB_dom_associated"/>
</dbReference>
<dbReference type="Pfam" id="PF00211">
    <property type="entry name" value="Guanylate_cyc"/>
    <property type="match status" value="1"/>
</dbReference>
<evidence type="ECO:0000256" key="6">
    <source>
        <dbReference type="ARBA" id="ARBA00023239"/>
    </source>
</evidence>
<dbReference type="PANTHER" id="PTHR45655:SF10">
    <property type="entry name" value="SOLUBLE GUANYLATE CYCLASE 88E"/>
    <property type="match status" value="1"/>
</dbReference>
<comment type="subcellular location">
    <subcellularLocation>
        <location evidence="1">Cytoplasm</location>
    </subcellularLocation>
</comment>
<proteinExistence type="inferred from homology"/>
<evidence type="ECO:0000313" key="12">
    <source>
        <dbReference type="EnsemblMetazoa" id="G4467.7:cds"/>
    </source>
</evidence>
<feature type="compositionally biased region" description="Acidic residues" evidence="10">
    <location>
        <begin position="339"/>
        <end position="349"/>
    </location>
</feature>
<dbReference type="InterPro" id="IPR018297">
    <property type="entry name" value="A/G_cyclase_CS"/>
</dbReference>
<dbReference type="InterPro" id="IPR042463">
    <property type="entry name" value="HNOB_dom_associated_sf"/>
</dbReference>
<dbReference type="Gene3D" id="3.30.70.1230">
    <property type="entry name" value="Nucleotide cyclase"/>
    <property type="match status" value="1"/>
</dbReference>
<feature type="domain" description="Guanylate cyclase" evidence="11">
    <location>
        <begin position="488"/>
        <end position="616"/>
    </location>
</feature>
<dbReference type="GO" id="GO:0005525">
    <property type="term" value="F:GTP binding"/>
    <property type="evidence" value="ECO:0007669"/>
    <property type="project" value="UniProtKB-KW"/>
</dbReference>
<dbReference type="SMART" id="SM00044">
    <property type="entry name" value="CYCc"/>
    <property type="match status" value="1"/>
</dbReference>
<feature type="region of interest" description="Disordered" evidence="10">
    <location>
        <begin position="671"/>
        <end position="696"/>
    </location>
</feature>
<dbReference type="AlphaFoldDB" id="A0A8W8N5R8"/>
<dbReference type="InterPro" id="IPR001054">
    <property type="entry name" value="A/G_cyclase"/>
</dbReference>
<dbReference type="Gene3D" id="3.90.1520.10">
    <property type="entry name" value="H-NOX domain"/>
    <property type="match status" value="1"/>
</dbReference>
<feature type="region of interest" description="Disordered" evidence="10">
    <location>
        <begin position="1"/>
        <end position="21"/>
    </location>
</feature>
<dbReference type="Proteomes" id="UP000005408">
    <property type="component" value="Unassembled WGS sequence"/>
</dbReference>
<comment type="similarity">
    <text evidence="8">Belongs to the adenylyl cyclase class-4/guanylyl cyclase family.</text>
</comment>
<evidence type="ECO:0000256" key="2">
    <source>
        <dbReference type="ARBA" id="ARBA00012202"/>
    </source>
</evidence>
<accession>A0A8W8N5R8</accession>
<evidence type="ECO:0000256" key="3">
    <source>
        <dbReference type="ARBA" id="ARBA00022490"/>
    </source>
</evidence>
<keyword evidence="7" id="KW-0141">cGMP biosynthesis</keyword>
<evidence type="ECO:0000256" key="9">
    <source>
        <dbReference type="SAM" id="Coils"/>
    </source>
</evidence>
<dbReference type="EC" id="4.6.1.2" evidence="2"/>
<dbReference type="EnsemblMetazoa" id="G4467.7">
    <property type="protein sequence ID" value="G4467.7:cds"/>
    <property type="gene ID" value="G4467"/>
</dbReference>
<keyword evidence="3" id="KW-0963">Cytoplasm</keyword>
<keyword evidence="9" id="KW-0175">Coiled coil</keyword>
<dbReference type="GO" id="GO:0020037">
    <property type="term" value="F:heme binding"/>
    <property type="evidence" value="ECO:0007669"/>
    <property type="project" value="InterPro"/>
</dbReference>
<dbReference type="FunFam" id="3.30.70.1230:FF:000007">
    <property type="entry name" value="Guanylate cyclase soluble subunit alpha-3"/>
    <property type="match status" value="1"/>
</dbReference>
<dbReference type="CDD" id="cd07302">
    <property type="entry name" value="CHD"/>
    <property type="match status" value="1"/>
</dbReference>
<dbReference type="Gene3D" id="3.30.450.260">
    <property type="entry name" value="Haem NO binding associated domain"/>
    <property type="match status" value="1"/>
</dbReference>
<dbReference type="InterPro" id="IPR024096">
    <property type="entry name" value="NO_sig/Golgi_transp_ligand-bd"/>
</dbReference>
<dbReference type="GO" id="GO:0008074">
    <property type="term" value="C:guanylate cyclase complex, soluble"/>
    <property type="evidence" value="ECO:0007669"/>
    <property type="project" value="TreeGrafter"/>
</dbReference>
<protein>
    <recommendedName>
        <fullName evidence="2">guanylate cyclase</fullName>
        <ecNumber evidence="2">4.6.1.2</ecNumber>
    </recommendedName>
</protein>
<organism evidence="12 13">
    <name type="scientific">Magallana gigas</name>
    <name type="common">Pacific oyster</name>
    <name type="synonym">Crassostrea gigas</name>
    <dbReference type="NCBI Taxonomy" id="29159"/>
    <lineage>
        <taxon>Eukaryota</taxon>
        <taxon>Metazoa</taxon>
        <taxon>Spiralia</taxon>
        <taxon>Lophotrochozoa</taxon>
        <taxon>Mollusca</taxon>
        <taxon>Bivalvia</taxon>
        <taxon>Autobranchia</taxon>
        <taxon>Pteriomorphia</taxon>
        <taxon>Ostreida</taxon>
        <taxon>Ostreoidea</taxon>
        <taxon>Ostreidae</taxon>
        <taxon>Magallana</taxon>
    </lineage>
</organism>
<dbReference type="PANTHER" id="PTHR45655">
    <property type="entry name" value="GUANYLATE CYCLASE SOLUBLE SUBUNIT BETA-2"/>
    <property type="match status" value="1"/>
</dbReference>
<evidence type="ECO:0000256" key="1">
    <source>
        <dbReference type="ARBA" id="ARBA00004496"/>
    </source>
</evidence>
<evidence type="ECO:0000313" key="13">
    <source>
        <dbReference type="Proteomes" id="UP000005408"/>
    </source>
</evidence>
<reference evidence="12" key="1">
    <citation type="submission" date="2022-08" db="UniProtKB">
        <authorList>
            <consortium name="EnsemblMetazoa"/>
        </authorList>
    </citation>
    <scope>IDENTIFICATION</scope>
    <source>
        <strain evidence="12">05x7-T-G4-1.051#20</strain>
    </source>
</reference>